<dbReference type="GO" id="GO:0046872">
    <property type="term" value="F:metal ion binding"/>
    <property type="evidence" value="ECO:0007669"/>
    <property type="project" value="UniProtKB-KW"/>
</dbReference>
<evidence type="ECO:0000313" key="16">
    <source>
        <dbReference type="EMBL" id="SME94190.1"/>
    </source>
</evidence>
<evidence type="ECO:0000256" key="8">
    <source>
        <dbReference type="ARBA" id="ARBA00022691"/>
    </source>
</evidence>
<comment type="function">
    <text evidence="14">Specifically methylates position 2 of adenine 2503 in 23S rRNA and position 2 of adenine 37 in tRNAs.</text>
</comment>
<evidence type="ECO:0000313" key="17">
    <source>
        <dbReference type="Proteomes" id="UP000192907"/>
    </source>
</evidence>
<keyword evidence="17" id="KW-1185">Reference proteome</keyword>
<evidence type="ECO:0000256" key="2">
    <source>
        <dbReference type="ARBA" id="ARBA00007544"/>
    </source>
</evidence>
<accession>A0A1Y6BCU2</accession>
<dbReference type="Gene3D" id="1.10.150.530">
    <property type="match status" value="1"/>
</dbReference>
<dbReference type="FunFam" id="3.20.20.70:FF:000014">
    <property type="entry name" value="Probable dual-specificity RNA methyltransferase RlmN"/>
    <property type="match status" value="1"/>
</dbReference>
<dbReference type="GO" id="GO:0030488">
    <property type="term" value="P:tRNA methylation"/>
    <property type="evidence" value="ECO:0007669"/>
    <property type="project" value="UniProtKB-UniRule"/>
</dbReference>
<evidence type="ECO:0000256" key="14">
    <source>
        <dbReference type="HAMAP-Rule" id="MF_01849"/>
    </source>
</evidence>
<organism evidence="16 17">
    <name type="scientific">Pseudobacteriovorax antillogorgiicola</name>
    <dbReference type="NCBI Taxonomy" id="1513793"/>
    <lineage>
        <taxon>Bacteria</taxon>
        <taxon>Pseudomonadati</taxon>
        <taxon>Bdellovibrionota</taxon>
        <taxon>Oligoflexia</taxon>
        <taxon>Oligoflexales</taxon>
        <taxon>Pseudobacteriovoracaceae</taxon>
        <taxon>Pseudobacteriovorax</taxon>
    </lineage>
</organism>
<dbReference type="PIRSF" id="PIRSF006004">
    <property type="entry name" value="CHP00048"/>
    <property type="match status" value="1"/>
</dbReference>
<keyword evidence="9 14" id="KW-0819">tRNA processing</keyword>
<feature type="binding site" evidence="14">
    <location>
        <position position="292"/>
    </location>
    <ligand>
        <name>S-adenosyl-L-methionine</name>
        <dbReference type="ChEBI" id="CHEBI:59789"/>
    </ligand>
</feature>
<evidence type="ECO:0000256" key="3">
    <source>
        <dbReference type="ARBA" id="ARBA00022485"/>
    </source>
</evidence>
<dbReference type="STRING" id="1513793.SAMN06296036_10299"/>
<protein>
    <recommendedName>
        <fullName evidence="14">Probable dual-specificity RNA methyltransferase RlmN</fullName>
        <ecNumber evidence="14">2.1.1.192</ecNumber>
    </recommendedName>
    <alternativeName>
        <fullName evidence="14">23S rRNA (adenine(2503)-C(2))-methyltransferase</fullName>
    </alternativeName>
    <alternativeName>
        <fullName evidence="14">23S rRNA m2A2503 methyltransferase</fullName>
    </alternativeName>
    <alternativeName>
        <fullName evidence="14">Ribosomal RNA large subunit methyltransferase N</fullName>
    </alternativeName>
    <alternativeName>
        <fullName evidence="14">tRNA (adenine(37)-C(2))-methyltransferase</fullName>
    </alternativeName>
    <alternativeName>
        <fullName evidence="14">tRNA m2A37 methyltransferase</fullName>
    </alternativeName>
</protein>
<dbReference type="GO" id="GO:0070040">
    <property type="term" value="F:rRNA (adenine(2503)-C2-)-methyltransferase activity"/>
    <property type="evidence" value="ECO:0007669"/>
    <property type="project" value="UniProtKB-UniRule"/>
</dbReference>
<dbReference type="SFLD" id="SFLDG01062">
    <property type="entry name" value="methyltransferase_(Class_A)"/>
    <property type="match status" value="1"/>
</dbReference>
<comment type="subcellular location">
    <subcellularLocation>
        <location evidence="1 14">Cytoplasm</location>
    </subcellularLocation>
</comment>
<sequence>MEKQHFLSLTRQDYQDLMVSWGQPKFRAGQIADWIYKKNVRSPEEMSNLSKGLRDELFLKLDWSLPEVISKISSDDGSTKLLLRNQQGRSIETVILRYEGRTSLCVSSQVGCKLACDFCQTGKLGFVAHLQKYEILAQLYLANLFLKDEEKKISHVVFMGMGEPLDNYDNAVGAANMMIAESEFNLAARHVTISTSGIVPRIKQMAHETKASLALSLHASRDDLRTSIMPINRKYNLSKLKEALLYYQKETNRKITMEYILINQKNCGQREAKELVKFIHGLRAKVNLIPFNSHPGLPYQRPTGDEIRNFQQYLSDRSIPAPVRYSKGLDVSAACGQLAAKHRDELDQAPDRRRLVEGS</sequence>
<dbReference type="GO" id="GO:0070475">
    <property type="term" value="P:rRNA base methylation"/>
    <property type="evidence" value="ECO:0007669"/>
    <property type="project" value="UniProtKB-UniRule"/>
</dbReference>
<dbReference type="Pfam" id="PF21016">
    <property type="entry name" value="RlmN_N"/>
    <property type="match status" value="1"/>
</dbReference>
<dbReference type="InterPro" id="IPR004383">
    <property type="entry name" value="rRNA_lsu_MTrfase_RlmN/Cfr"/>
</dbReference>
<dbReference type="InterPro" id="IPR058240">
    <property type="entry name" value="rSAM_sf"/>
</dbReference>
<comment type="catalytic activity">
    <reaction evidence="14">
        <text>adenosine(37) in tRNA + 2 reduced [2Fe-2S]-[ferredoxin] + 2 S-adenosyl-L-methionine = 2-methyladenosine(37) in tRNA + 5'-deoxyadenosine + L-methionine + 2 oxidized [2Fe-2S]-[ferredoxin] + S-adenosyl-L-homocysteine</text>
        <dbReference type="Rhea" id="RHEA:43332"/>
        <dbReference type="Rhea" id="RHEA-COMP:10000"/>
        <dbReference type="Rhea" id="RHEA-COMP:10001"/>
        <dbReference type="Rhea" id="RHEA-COMP:10162"/>
        <dbReference type="Rhea" id="RHEA-COMP:10485"/>
        <dbReference type="ChEBI" id="CHEBI:17319"/>
        <dbReference type="ChEBI" id="CHEBI:33737"/>
        <dbReference type="ChEBI" id="CHEBI:33738"/>
        <dbReference type="ChEBI" id="CHEBI:57844"/>
        <dbReference type="ChEBI" id="CHEBI:57856"/>
        <dbReference type="ChEBI" id="CHEBI:59789"/>
        <dbReference type="ChEBI" id="CHEBI:74411"/>
        <dbReference type="ChEBI" id="CHEBI:74497"/>
        <dbReference type="EC" id="2.1.1.192"/>
    </reaction>
</comment>
<dbReference type="Proteomes" id="UP000192907">
    <property type="component" value="Unassembled WGS sequence"/>
</dbReference>
<dbReference type="GO" id="GO:0000049">
    <property type="term" value="F:tRNA binding"/>
    <property type="evidence" value="ECO:0007669"/>
    <property type="project" value="UniProtKB-UniRule"/>
</dbReference>
<proteinExistence type="inferred from homology"/>
<feature type="binding site" evidence="14">
    <location>
        <position position="112"/>
    </location>
    <ligand>
        <name>[4Fe-4S] cluster</name>
        <dbReference type="ChEBI" id="CHEBI:49883"/>
        <note>4Fe-4S-S-AdoMet</note>
    </ligand>
</feature>
<dbReference type="GO" id="GO:0019843">
    <property type="term" value="F:rRNA binding"/>
    <property type="evidence" value="ECO:0007669"/>
    <property type="project" value="UniProtKB-UniRule"/>
</dbReference>
<dbReference type="RefSeq" id="WP_132315560.1">
    <property type="nucleotide sequence ID" value="NZ_FWZT01000002.1"/>
</dbReference>
<keyword evidence="10 14" id="KW-0479">Metal-binding</keyword>
<reference evidence="17" key="1">
    <citation type="submission" date="2017-04" db="EMBL/GenBank/DDBJ databases">
        <authorList>
            <person name="Varghese N."/>
            <person name="Submissions S."/>
        </authorList>
    </citation>
    <scope>NUCLEOTIDE SEQUENCE [LARGE SCALE GENOMIC DNA]</scope>
    <source>
        <strain evidence="17">RKEM611</strain>
    </source>
</reference>
<dbReference type="Pfam" id="PF04055">
    <property type="entry name" value="Radical_SAM"/>
    <property type="match status" value="1"/>
</dbReference>
<evidence type="ECO:0000256" key="11">
    <source>
        <dbReference type="ARBA" id="ARBA00023004"/>
    </source>
</evidence>
<dbReference type="InterPro" id="IPR007197">
    <property type="entry name" value="rSAM"/>
</dbReference>
<feature type="binding site" evidence="14">
    <location>
        <position position="119"/>
    </location>
    <ligand>
        <name>[4Fe-4S] cluster</name>
        <dbReference type="ChEBI" id="CHEBI:49883"/>
        <note>4Fe-4S-S-AdoMet</note>
    </ligand>
</feature>
<evidence type="ECO:0000256" key="13">
    <source>
        <dbReference type="ARBA" id="ARBA00023157"/>
    </source>
</evidence>
<feature type="domain" description="Radical SAM core" evidence="15">
    <location>
        <begin position="98"/>
        <end position="330"/>
    </location>
</feature>
<keyword evidence="13 14" id="KW-1015">Disulfide bond</keyword>
<feature type="active site" description="Proton acceptor" evidence="14">
    <location>
        <position position="92"/>
    </location>
</feature>
<feature type="binding site" evidence="14">
    <location>
        <position position="194"/>
    </location>
    <ligand>
        <name>S-adenosyl-L-methionine</name>
        <dbReference type="ChEBI" id="CHEBI:59789"/>
    </ligand>
</feature>
<evidence type="ECO:0000256" key="4">
    <source>
        <dbReference type="ARBA" id="ARBA00022490"/>
    </source>
</evidence>
<evidence type="ECO:0000256" key="5">
    <source>
        <dbReference type="ARBA" id="ARBA00022552"/>
    </source>
</evidence>
<evidence type="ECO:0000256" key="9">
    <source>
        <dbReference type="ARBA" id="ARBA00022694"/>
    </source>
</evidence>
<dbReference type="PROSITE" id="PS51918">
    <property type="entry name" value="RADICAL_SAM"/>
    <property type="match status" value="1"/>
</dbReference>
<dbReference type="HAMAP" id="MF_01849">
    <property type="entry name" value="RNA_methyltr_RlmN"/>
    <property type="match status" value="1"/>
</dbReference>
<dbReference type="GO" id="GO:0005737">
    <property type="term" value="C:cytoplasm"/>
    <property type="evidence" value="ECO:0007669"/>
    <property type="project" value="UniProtKB-SubCell"/>
</dbReference>
<evidence type="ECO:0000256" key="6">
    <source>
        <dbReference type="ARBA" id="ARBA00022603"/>
    </source>
</evidence>
<dbReference type="SUPFAM" id="SSF102114">
    <property type="entry name" value="Radical SAM enzymes"/>
    <property type="match status" value="1"/>
</dbReference>
<keyword evidence="12 14" id="KW-0411">Iron-sulfur</keyword>
<evidence type="ECO:0000256" key="12">
    <source>
        <dbReference type="ARBA" id="ARBA00023014"/>
    </source>
</evidence>
<gene>
    <name evidence="14" type="primary">rlmN</name>
    <name evidence="16" type="ORF">SAMN06296036_10299</name>
</gene>
<dbReference type="OrthoDB" id="5288216at2"/>
<feature type="active site" description="S-methylcysteine intermediate" evidence="14">
    <location>
        <position position="335"/>
    </location>
</feature>
<evidence type="ECO:0000256" key="1">
    <source>
        <dbReference type="ARBA" id="ARBA00004496"/>
    </source>
</evidence>
<comment type="miscellaneous">
    <text evidence="14">Reaction proceeds by a ping-pong mechanism involving intermediate methylation of a conserved cysteine residue.</text>
</comment>
<keyword evidence="11 14" id="KW-0408">Iron</keyword>
<feature type="binding site" evidence="14">
    <location>
        <position position="116"/>
    </location>
    <ligand>
        <name>[4Fe-4S] cluster</name>
        <dbReference type="ChEBI" id="CHEBI:49883"/>
        <note>4Fe-4S-S-AdoMet</note>
    </ligand>
</feature>
<comment type="cofactor">
    <cofactor evidence="14">
        <name>[4Fe-4S] cluster</name>
        <dbReference type="ChEBI" id="CHEBI:49883"/>
    </cofactor>
    <text evidence="14">Binds 1 [4Fe-4S] cluster. The cluster is coordinated with 3 cysteines and an exchangeable S-adenosyl-L-methionine.</text>
</comment>
<evidence type="ECO:0000256" key="7">
    <source>
        <dbReference type="ARBA" id="ARBA00022679"/>
    </source>
</evidence>
<dbReference type="EMBL" id="FWZT01000002">
    <property type="protein sequence ID" value="SME94190.1"/>
    <property type="molecule type" value="Genomic_DNA"/>
</dbReference>
<keyword evidence="3 14" id="KW-0004">4Fe-4S</keyword>
<keyword evidence="7 14" id="KW-0808">Transferase</keyword>
<dbReference type="SFLD" id="SFLDF00275">
    <property type="entry name" value="adenosine_C2_methyltransferase"/>
    <property type="match status" value="1"/>
</dbReference>
<keyword evidence="8 14" id="KW-0949">S-adenosyl-L-methionine</keyword>
<dbReference type="Gene3D" id="3.20.20.70">
    <property type="entry name" value="Aldolase class I"/>
    <property type="match status" value="1"/>
</dbReference>
<keyword evidence="6 14" id="KW-0489">Methyltransferase</keyword>
<comment type="catalytic activity">
    <reaction evidence="14">
        <text>adenosine(2503) in 23S rRNA + 2 reduced [2Fe-2S]-[ferredoxin] + 2 S-adenosyl-L-methionine = 2-methyladenosine(2503) in 23S rRNA + 5'-deoxyadenosine + L-methionine + 2 oxidized [2Fe-2S]-[ferredoxin] + S-adenosyl-L-homocysteine</text>
        <dbReference type="Rhea" id="RHEA:42916"/>
        <dbReference type="Rhea" id="RHEA-COMP:10000"/>
        <dbReference type="Rhea" id="RHEA-COMP:10001"/>
        <dbReference type="Rhea" id="RHEA-COMP:10152"/>
        <dbReference type="Rhea" id="RHEA-COMP:10282"/>
        <dbReference type="ChEBI" id="CHEBI:17319"/>
        <dbReference type="ChEBI" id="CHEBI:33737"/>
        <dbReference type="ChEBI" id="CHEBI:33738"/>
        <dbReference type="ChEBI" id="CHEBI:57844"/>
        <dbReference type="ChEBI" id="CHEBI:57856"/>
        <dbReference type="ChEBI" id="CHEBI:59789"/>
        <dbReference type="ChEBI" id="CHEBI:74411"/>
        <dbReference type="ChEBI" id="CHEBI:74497"/>
        <dbReference type="EC" id="2.1.1.192"/>
    </reaction>
</comment>
<dbReference type="SFLD" id="SFLDS00029">
    <property type="entry name" value="Radical_SAM"/>
    <property type="match status" value="1"/>
</dbReference>
<dbReference type="CDD" id="cd01335">
    <property type="entry name" value="Radical_SAM"/>
    <property type="match status" value="1"/>
</dbReference>
<dbReference type="PANTHER" id="PTHR30544">
    <property type="entry name" value="23S RRNA METHYLTRANSFERASE"/>
    <property type="match status" value="1"/>
</dbReference>
<name>A0A1Y6BCU2_9BACT</name>
<dbReference type="InterPro" id="IPR013785">
    <property type="entry name" value="Aldolase_TIM"/>
</dbReference>
<evidence type="ECO:0000259" key="15">
    <source>
        <dbReference type="PROSITE" id="PS51918"/>
    </source>
</evidence>
<dbReference type="NCBIfam" id="TIGR00048">
    <property type="entry name" value="rRNA_mod_RlmN"/>
    <property type="match status" value="1"/>
</dbReference>
<feature type="binding site" evidence="14">
    <location>
        <begin position="216"/>
        <end position="218"/>
    </location>
    <ligand>
        <name>S-adenosyl-L-methionine</name>
        <dbReference type="ChEBI" id="CHEBI:59789"/>
    </ligand>
</feature>
<dbReference type="EC" id="2.1.1.192" evidence="14"/>
<dbReference type="AlphaFoldDB" id="A0A1Y6BCU2"/>
<feature type="binding site" evidence="14">
    <location>
        <begin position="162"/>
        <end position="163"/>
    </location>
    <ligand>
        <name>S-adenosyl-L-methionine</name>
        <dbReference type="ChEBI" id="CHEBI:59789"/>
    </ligand>
</feature>
<dbReference type="GO" id="GO:0002935">
    <property type="term" value="F:tRNA (adenine(37)-C2)-methyltransferase activity"/>
    <property type="evidence" value="ECO:0007669"/>
    <property type="project" value="UniProtKB-UniRule"/>
</dbReference>
<keyword evidence="5 14" id="KW-0698">rRNA processing</keyword>
<comment type="caution">
    <text evidence="14">Lacks conserved residue(s) required for the propagation of feature annotation.</text>
</comment>
<keyword evidence="4 14" id="KW-0963">Cytoplasm</keyword>
<dbReference type="InterPro" id="IPR027492">
    <property type="entry name" value="RNA_MTrfase_RlmN"/>
</dbReference>
<dbReference type="InterPro" id="IPR040072">
    <property type="entry name" value="Methyltransferase_A"/>
</dbReference>
<dbReference type="InterPro" id="IPR048641">
    <property type="entry name" value="RlmN_N"/>
</dbReference>
<comment type="similarity">
    <text evidence="2 14">Belongs to the radical SAM superfamily. RlmN family.</text>
</comment>
<evidence type="ECO:0000256" key="10">
    <source>
        <dbReference type="ARBA" id="ARBA00022723"/>
    </source>
</evidence>
<dbReference type="PANTHER" id="PTHR30544:SF5">
    <property type="entry name" value="RADICAL SAM CORE DOMAIN-CONTAINING PROTEIN"/>
    <property type="match status" value="1"/>
</dbReference>
<dbReference type="GO" id="GO:0051539">
    <property type="term" value="F:4 iron, 4 sulfur cluster binding"/>
    <property type="evidence" value="ECO:0007669"/>
    <property type="project" value="UniProtKB-UniRule"/>
</dbReference>